<sequence length="505" mass="56065">MQQAIPESSDLQEAHNLPDMNHRPKSPRRTQTAAPATMSNHTSRARSDNRRAFGLTQPKPHKFIYRDIDGIAREIWRPGDGDGVRDNEFPDGLSFKERYRFFQSDIGAIRRGVNSPPHFVALDDKAVWDIASSNQYSLKDRGQFWPLDFKANGGVRIARLHKGRAARVDKETKDRVQIKDGHEVRYIATVKVADKNNRRYVLSGEKGGYQELNFNTLAAGSNTAAGQTIRRDDGRMTERTKAAPVAGRHDGSMTERTTAAPVATREDGSKTDYASKREADKPLNPRHDRNKVGKYLHSTPSPTWPGGVRRLNKPTVESTRGARGNEEASFENTEWSPQAGGRTVYARMEEQPERINGRVVVSGARTSYAQTPYASGANPPFFNNSGTRTPYQSAPSGAKTPCPEIPLSASMPQYDAGGASAGSEQPMWQHVKRIEEELGQVRGVLRMRDEEISRLKSQTDTSNAGPQDGGRGQQIVDLVRATKAENSKLKQEIMALRQSLGKNFE</sequence>
<feature type="compositionally biased region" description="Basic and acidic residues" evidence="1">
    <location>
        <begin position="264"/>
        <end position="291"/>
    </location>
</feature>
<evidence type="ECO:0000313" key="3">
    <source>
        <dbReference type="Proteomes" id="UP000030641"/>
    </source>
</evidence>
<dbReference type="HOGENOM" id="CLU_030505_0_0_1"/>
<dbReference type="RefSeq" id="XP_013344425.1">
    <property type="nucleotide sequence ID" value="XM_013488971.1"/>
</dbReference>
<protein>
    <submittedName>
        <fullName evidence="2">Uncharacterized protein</fullName>
    </submittedName>
</protein>
<name>A0A074YEG7_AURSE</name>
<feature type="region of interest" description="Disordered" evidence="1">
    <location>
        <begin position="454"/>
        <end position="475"/>
    </location>
</feature>
<dbReference type="AlphaFoldDB" id="A0A074YEG7"/>
<feature type="compositionally biased region" description="Basic and acidic residues" evidence="1">
    <location>
        <begin position="229"/>
        <end position="253"/>
    </location>
</feature>
<organism evidence="2 3">
    <name type="scientific">Aureobasidium subglaciale (strain EXF-2481)</name>
    <name type="common">Aureobasidium pullulans var. subglaciale</name>
    <dbReference type="NCBI Taxonomy" id="1043005"/>
    <lineage>
        <taxon>Eukaryota</taxon>
        <taxon>Fungi</taxon>
        <taxon>Dikarya</taxon>
        <taxon>Ascomycota</taxon>
        <taxon>Pezizomycotina</taxon>
        <taxon>Dothideomycetes</taxon>
        <taxon>Dothideomycetidae</taxon>
        <taxon>Dothideales</taxon>
        <taxon>Saccotheciaceae</taxon>
        <taxon>Aureobasidium</taxon>
    </lineage>
</organism>
<dbReference type="EMBL" id="KL584757">
    <property type="protein sequence ID" value="KEQ96110.1"/>
    <property type="molecule type" value="Genomic_DNA"/>
</dbReference>
<gene>
    <name evidence="2" type="ORF">AUEXF2481DRAFT_4362</name>
</gene>
<reference evidence="2 3" key="1">
    <citation type="journal article" date="2014" name="BMC Genomics">
        <title>Genome sequencing of four Aureobasidium pullulans varieties: biotechnological potential, stress tolerance, and description of new species.</title>
        <authorList>
            <person name="Gostin Ar C."/>
            <person name="Ohm R.A."/>
            <person name="Kogej T."/>
            <person name="Sonjak S."/>
            <person name="Turk M."/>
            <person name="Zajc J."/>
            <person name="Zalar P."/>
            <person name="Grube M."/>
            <person name="Sun H."/>
            <person name="Han J."/>
            <person name="Sharma A."/>
            <person name="Chiniquy J."/>
            <person name="Ngan C.Y."/>
            <person name="Lipzen A."/>
            <person name="Barry K."/>
            <person name="Grigoriev I.V."/>
            <person name="Gunde-Cimerman N."/>
        </authorList>
    </citation>
    <scope>NUCLEOTIDE SEQUENCE [LARGE SCALE GENOMIC DNA]</scope>
    <source>
        <strain evidence="2 3">EXF-2481</strain>
    </source>
</reference>
<feature type="compositionally biased region" description="Polar residues" evidence="1">
    <location>
        <begin position="1"/>
        <end position="11"/>
    </location>
</feature>
<feature type="compositionally biased region" description="Polar residues" evidence="1">
    <location>
        <begin position="455"/>
        <end position="465"/>
    </location>
</feature>
<feature type="region of interest" description="Disordered" evidence="1">
    <location>
        <begin position="1"/>
        <end position="54"/>
    </location>
</feature>
<dbReference type="InParanoid" id="A0A074YEG7"/>
<dbReference type="OrthoDB" id="3650389at2759"/>
<dbReference type="GeneID" id="25367460"/>
<feature type="compositionally biased region" description="Polar residues" evidence="1">
    <location>
        <begin position="29"/>
        <end position="42"/>
    </location>
</feature>
<evidence type="ECO:0000313" key="2">
    <source>
        <dbReference type="EMBL" id="KEQ96110.1"/>
    </source>
</evidence>
<accession>A0A074YEG7</accession>
<dbReference type="Proteomes" id="UP000030641">
    <property type="component" value="Unassembled WGS sequence"/>
</dbReference>
<proteinExistence type="predicted"/>
<feature type="region of interest" description="Disordered" evidence="1">
    <location>
        <begin position="222"/>
        <end position="338"/>
    </location>
</feature>
<keyword evidence="3" id="KW-1185">Reference proteome</keyword>
<evidence type="ECO:0000256" key="1">
    <source>
        <dbReference type="SAM" id="MobiDB-lite"/>
    </source>
</evidence>